<accession>A0A382XP83</accession>
<evidence type="ECO:0000256" key="6">
    <source>
        <dbReference type="ARBA" id="ARBA00022967"/>
    </source>
</evidence>
<dbReference type="GO" id="GO:0055085">
    <property type="term" value="P:transmembrane transport"/>
    <property type="evidence" value="ECO:0007669"/>
    <property type="project" value="InterPro"/>
</dbReference>
<evidence type="ECO:0000256" key="3">
    <source>
        <dbReference type="ARBA" id="ARBA00022630"/>
    </source>
</evidence>
<evidence type="ECO:0000256" key="7">
    <source>
        <dbReference type="ARBA" id="ARBA00022989"/>
    </source>
</evidence>
<dbReference type="Pfam" id="PF03116">
    <property type="entry name" value="NQR2_RnfD_RnfE"/>
    <property type="match status" value="1"/>
</dbReference>
<keyword evidence="7 9" id="KW-1133">Transmembrane helix</keyword>
<evidence type="ECO:0000256" key="8">
    <source>
        <dbReference type="ARBA" id="ARBA00023136"/>
    </source>
</evidence>
<evidence type="ECO:0000256" key="9">
    <source>
        <dbReference type="SAM" id="Phobius"/>
    </source>
</evidence>
<evidence type="ECO:0000313" key="10">
    <source>
        <dbReference type="EMBL" id="SVD72823.1"/>
    </source>
</evidence>
<dbReference type="InterPro" id="IPR004338">
    <property type="entry name" value="NqrB/RnfD"/>
</dbReference>
<evidence type="ECO:0000256" key="4">
    <source>
        <dbReference type="ARBA" id="ARBA00022643"/>
    </source>
</evidence>
<keyword evidence="2" id="KW-0597">Phosphoprotein</keyword>
<dbReference type="EMBL" id="UINC01169336">
    <property type="protein sequence ID" value="SVD72823.1"/>
    <property type="molecule type" value="Genomic_DNA"/>
</dbReference>
<keyword evidence="5 9" id="KW-0812">Transmembrane</keyword>
<protein>
    <recommendedName>
        <fullName evidence="11">NADH:ubiquinone reductase (Na(+)-transporting) subunit B</fullName>
    </recommendedName>
</protein>
<keyword evidence="6" id="KW-1278">Translocase</keyword>
<feature type="transmembrane region" description="Helical" evidence="9">
    <location>
        <begin position="84"/>
        <end position="106"/>
    </location>
</feature>
<feature type="transmembrane region" description="Helical" evidence="9">
    <location>
        <begin position="224"/>
        <end position="250"/>
    </location>
</feature>
<organism evidence="10">
    <name type="scientific">marine metagenome</name>
    <dbReference type="NCBI Taxonomy" id="408172"/>
    <lineage>
        <taxon>unclassified sequences</taxon>
        <taxon>metagenomes</taxon>
        <taxon>ecological metagenomes</taxon>
    </lineage>
</organism>
<evidence type="ECO:0000256" key="5">
    <source>
        <dbReference type="ARBA" id="ARBA00022692"/>
    </source>
</evidence>
<feature type="transmembrane region" description="Helical" evidence="9">
    <location>
        <begin position="164"/>
        <end position="183"/>
    </location>
</feature>
<sequence length="269" mass="29486">NLLDKVEPNFTDNGKYAKFYPLYEMADTFLFTSADKTKNGPHIRDAVDLKRVMSFVVIAMLPALLFGIFNVGRQVNPNAAIMDMFISGLPTVLPIILVSYLVGGFWEMIFAVVRKHEINEGFLVTGMLIPLVMPPTIPLWMVALATTFGVVIGKEIFGGTGYNIFNPALVARAFIFFAYPGAISGDRVWTVDGISQATPLLQASSQQGSQALELLGNQFNWWDMFYGFIPGSIGETSTVAILIGAAFLLITRIGNWRIMAGTLLGMVLT</sequence>
<keyword evidence="3" id="KW-0285">Flavoprotein</keyword>
<evidence type="ECO:0000256" key="2">
    <source>
        <dbReference type="ARBA" id="ARBA00022553"/>
    </source>
</evidence>
<dbReference type="AlphaFoldDB" id="A0A382XP83"/>
<evidence type="ECO:0008006" key="11">
    <source>
        <dbReference type="Google" id="ProtNLM"/>
    </source>
</evidence>
<dbReference type="PANTHER" id="PTHR30578">
    <property type="entry name" value="ELECTRON TRANSPORT COMPLEX PROTEIN RNFD"/>
    <property type="match status" value="1"/>
</dbReference>
<feature type="non-terminal residue" evidence="10">
    <location>
        <position position="269"/>
    </location>
</feature>
<reference evidence="10" key="1">
    <citation type="submission" date="2018-05" db="EMBL/GenBank/DDBJ databases">
        <authorList>
            <person name="Lanie J.A."/>
            <person name="Ng W.-L."/>
            <person name="Kazmierczak K.M."/>
            <person name="Andrzejewski T.M."/>
            <person name="Davidsen T.M."/>
            <person name="Wayne K.J."/>
            <person name="Tettelin H."/>
            <person name="Glass J.I."/>
            <person name="Rusch D."/>
            <person name="Podicherti R."/>
            <person name="Tsui H.-C.T."/>
            <person name="Winkler M.E."/>
        </authorList>
    </citation>
    <scope>NUCLEOTIDE SEQUENCE</scope>
</reference>
<feature type="transmembrane region" description="Helical" evidence="9">
    <location>
        <begin position="126"/>
        <end position="152"/>
    </location>
</feature>
<feature type="non-terminal residue" evidence="10">
    <location>
        <position position="1"/>
    </location>
</feature>
<proteinExistence type="predicted"/>
<keyword evidence="4" id="KW-0288">FMN</keyword>
<name>A0A382XP83_9ZZZZ</name>
<dbReference type="GO" id="GO:0005886">
    <property type="term" value="C:plasma membrane"/>
    <property type="evidence" value="ECO:0007669"/>
    <property type="project" value="TreeGrafter"/>
</dbReference>
<evidence type="ECO:0000256" key="1">
    <source>
        <dbReference type="ARBA" id="ARBA00022448"/>
    </source>
</evidence>
<feature type="transmembrane region" description="Helical" evidence="9">
    <location>
        <begin position="52"/>
        <end position="72"/>
    </location>
</feature>
<dbReference type="PANTHER" id="PTHR30578:SF1">
    <property type="entry name" value="NA(+)-TRANSLOCATING NADH-QUINONE REDUCTASE SUBUNIT B"/>
    <property type="match status" value="1"/>
</dbReference>
<keyword evidence="8 9" id="KW-0472">Membrane</keyword>
<gene>
    <name evidence="10" type="ORF">METZ01_LOCUS425677</name>
</gene>
<keyword evidence="1" id="KW-0813">Transport</keyword>